<dbReference type="GO" id="GO:0016020">
    <property type="term" value="C:membrane"/>
    <property type="evidence" value="ECO:0007669"/>
    <property type="project" value="UniProtKB-SubCell"/>
</dbReference>
<keyword evidence="2" id="KW-0813">Transport</keyword>
<reference evidence="8" key="1">
    <citation type="journal article" date="2021" name="IMA Fungus">
        <title>Genomic characterization of three marine fungi, including Emericellopsis atlantica sp. nov. with signatures of a generalist lifestyle and marine biomass degradation.</title>
        <authorList>
            <person name="Hagestad O.C."/>
            <person name="Hou L."/>
            <person name="Andersen J.H."/>
            <person name="Hansen E.H."/>
            <person name="Altermark B."/>
            <person name="Li C."/>
            <person name="Kuhnert E."/>
            <person name="Cox R.J."/>
            <person name="Crous P.W."/>
            <person name="Spatafora J.W."/>
            <person name="Lail K."/>
            <person name="Amirebrahimi M."/>
            <person name="Lipzen A."/>
            <person name="Pangilinan J."/>
            <person name="Andreopoulos W."/>
            <person name="Hayes R.D."/>
            <person name="Ng V."/>
            <person name="Grigoriev I.V."/>
            <person name="Jackson S.A."/>
            <person name="Sutton T.D.S."/>
            <person name="Dobson A.D.W."/>
            <person name="Rama T."/>
        </authorList>
    </citation>
    <scope>NUCLEOTIDE SEQUENCE</scope>
    <source>
        <strain evidence="8">TRa3180A</strain>
    </source>
</reference>
<evidence type="ECO:0000259" key="7">
    <source>
        <dbReference type="PROSITE" id="PS50850"/>
    </source>
</evidence>
<keyword evidence="3 6" id="KW-0812">Transmembrane</keyword>
<evidence type="ECO:0000256" key="5">
    <source>
        <dbReference type="ARBA" id="ARBA00023136"/>
    </source>
</evidence>
<dbReference type="PANTHER" id="PTHR23504">
    <property type="entry name" value="MAJOR FACILITATOR SUPERFAMILY DOMAIN-CONTAINING PROTEIN 10"/>
    <property type="match status" value="1"/>
</dbReference>
<dbReference type="SUPFAM" id="SSF103473">
    <property type="entry name" value="MFS general substrate transporter"/>
    <property type="match status" value="1"/>
</dbReference>
<feature type="transmembrane region" description="Helical" evidence="6">
    <location>
        <begin position="70"/>
        <end position="88"/>
    </location>
</feature>
<protein>
    <submittedName>
        <fullName evidence="8">Major facilitator superfamily domain-containing protein</fullName>
    </submittedName>
</protein>
<evidence type="ECO:0000256" key="6">
    <source>
        <dbReference type="SAM" id="Phobius"/>
    </source>
</evidence>
<dbReference type="Gene3D" id="1.20.1250.20">
    <property type="entry name" value="MFS general substrate transporter like domains"/>
    <property type="match status" value="1"/>
</dbReference>
<feature type="transmembrane region" description="Helical" evidence="6">
    <location>
        <begin position="100"/>
        <end position="122"/>
    </location>
</feature>
<dbReference type="InterPro" id="IPR011701">
    <property type="entry name" value="MFS"/>
</dbReference>
<dbReference type="OrthoDB" id="10262656at2759"/>
<evidence type="ECO:0000256" key="4">
    <source>
        <dbReference type="ARBA" id="ARBA00022989"/>
    </source>
</evidence>
<feature type="transmembrane region" description="Helical" evidence="6">
    <location>
        <begin position="525"/>
        <end position="545"/>
    </location>
</feature>
<feature type="transmembrane region" description="Helical" evidence="6">
    <location>
        <begin position="248"/>
        <end position="268"/>
    </location>
</feature>
<keyword evidence="4 6" id="KW-1133">Transmembrane helix</keyword>
<dbReference type="EMBL" id="MU254103">
    <property type="protein sequence ID" value="KAG9242177.1"/>
    <property type="molecule type" value="Genomic_DNA"/>
</dbReference>
<evidence type="ECO:0000256" key="2">
    <source>
        <dbReference type="ARBA" id="ARBA00022448"/>
    </source>
</evidence>
<comment type="subcellular location">
    <subcellularLocation>
        <location evidence="1">Membrane</location>
        <topology evidence="1">Multi-pass membrane protein</topology>
    </subcellularLocation>
</comment>
<dbReference type="InterPro" id="IPR036259">
    <property type="entry name" value="MFS_trans_sf"/>
</dbReference>
<feature type="transmembrane region" description="Helical" evidence="6">
    <location>
        <begin position="192"/>
        <end position="215"/>
    </location>
</feature>
<feature type="transmembrane region" description="Helical" evidence="6">
    <location>
        <begin position="342"/>
        <end position="372"/>
    </location>
</feature>
<feature type="transmembrane region" description="Helical" evidence="6">
    <location>
        <begin position="159"/>
        <end position="180"/>
    </location>
</feature>
<dbReference type="PANTHER" id="PTHR23504:SF6">
    <property type="entry name" value="MULTIDRUG TRANSPORTER, PUTATIVE (AFU_ORTHOLOGUE AFUA_4G08740)-RELATED"/>
    <property type="match status" value="1"/>
</dbReference>
<feature type="transmembrane region" description="Helical" evidence="6">
    <location>
        <begin position="490"/>
        <end position="513"/>
    </location>
</feature>
<dbReference type="GO" id="GO:0022857">
    <property type="term" value="F:transmembrane transporter activity"/>
    <property type="evidence" value="ECO:0007669"/>
    <property type="project" value="InterPro"/>
</dbReference>
<proteinExistence type="predicted"/>
<dbReference type="InterPro" id="IPR020846">
    <property type="entry name" value="MFS_dom"/>
</dbReference>
<accession>A0A9P7YZB6</accession>
<gene>
    <name evidence="8" type="ORF">BJ878DRAFT_482256</name>
</gene>
<organism evidence="8 9">
    <name type="scientific">Calycina marina</name>
    <dbReference type="NCBI Taxonomy" id="1763456"/>
    <lineage>
        <taxon>Eukaryota</taxon>
        <taxon>Fungi</taxon>
        <taxon>Dikarya</taxon>
        <taxon>Ascomycota</taxon>
        <taxon>Pezizomycotina</taxon>
        <taxon>Leotiomycetes</taxon>
        <taxon>Helotiales</taxon>
        <taxon>Pezizellaceae</taxon>
        <taxon>Calycina</taxon>
    </lineage>
</organism>
<feature type="transmembrane region" description="Helical" evidence="6">
    <location>
        <begin position="392"/>
        <end position="411"/>
    </location>
</feature>
<dbReference type="Proteomes" id="UP000887226">
    <property type="component" value="Unassembled WGS sequence"/>
</dbReference>
<evidence type="ECO:0000256" key="1">
    <source>
        <dbReference type="ARBA" id="ARBA00004141"/>
    </source>
</evidence>
<feature type="transmembrane region" description="Helical" evidence="6">
    <location>
        <begin position="134"/>
        <end position="153"/>
    </location>
</feature>
<comment type="caution">
    <text evidence="8">The sequence shown here is derived from an EMBL/GenBank/DDBJ whole genome shotgun (WGS) entry which is preliminary data.</text>
</comment>
<evidence type="ECO:0000256" key="3">
    <source>
        <dbReference type="ARBA" id="ARBA00022692"/>
    </source>
</evidence>
<feature type="transmembrane region" description="Helical" evidence="6">
    <location>
        <begin position="450"/>
        <end position="478"/>
    </location>
</feature>
<evidence type="ECO:0000313" key="8">
    <source>
        <dbReference type="EMBL" id="KAG9242177.1"/>
    </source>
</evidence>
<keyword evidence="5 6" id="KW-0472">Membrane</keyword>
<keyword evidence="9" id="KW-1185">Reference proteome</keyword>
<name>A0A9P7YZB6_9HELO</name>
<sequence length="560" mass="61584">MDDSTGLQSMRSKSKAEVVEQQSLLYRPDTPSHIEQNVENTVPKNTVVSWISLPNKGQLMILAMCRVSEPLSNSTLLAYIFYLLQTTLSTPSSTPSNAEIARVSGLLVAMFPFGQFLTSFLWGWLSDVYGRKPVIVFGLVVSVIANMGFGFSLNFESLLFWRFIAGLANGNTGVMRSMTAEIVEEKKHRARAFMLLPLVFSTGRILGMAFGGVFADPVKSLPHIFGTTGALNVSKTSGGVAWMIHYPYAFPMIVNSAFMTAALILANFKLSETAPGRRQQMCDLAVSWPFVVRSAHRLLRKSGSTRYTAVETDEKQLEAQGENNMYGSAQPKRCAIWNRKTIRVIIFSGLLPLHNGAFTHLFAVFLSTPIAASNPSDLFHSAGGLGLTSQSIGIVLAILGISGIILKFFTYPPVHAHFGTLRTIWISLLLFPVAYFATPFLALISEQSIWRWLCVVSLLLTQIMARGFIIPCSIMLLTDSVYQKGALGRVHGAANMLGSLAKALAPLIGGWIFSRGIEMNCIGMAWWFWLTPIAFVSLAWSFLLSDVDKIGEEIRSSHDI</sequence>
<dbReference type="PROSITE" id="PS50850">
    <property type="entry name" value="MFS"/>
    <property type="match status" value="1"/>
</dbReference>
<feature type="domain" description="Major facilitator superfamily (MFS) profile" evidence="7">
    <location>
        <begin position="58"/>
        <end position="549"/>
    </location>
</feature>
<feature type="transmembrane region" description="Helical" evidence="6">
    <location>
        <begin position="423"/>
        <end position="444"/>
    </location>
</feature>
<dbReference type="Pfam" id="PF07690">
    <property type="entry name" value="MFS_1"/>
    <property type="match status" value="1"/>
</dbReference>
<dbReference type="AlphaFoldDB" id="A0A9P7YZB6"/>
<evidence type="ECO:0000313" key="9">
    <source>
        <dbReference type="Proteomes" id="UP000887226"/>
    </source>
</evidence>